<dbReference type="Pfam" id="PF03600">
    <property type="entry name" value="CitMHS"/>
    <property type="match status" value="1"/>
</dbReference>
<keyword evidence="2" id="KW-0813">Transport</keyword>
<feature type="transmembrane region" description="Helical" evidence="7">
    <location>
        <begin position="54"/>
        <end position="72"/>
    </location>
</feature>
<reference evidence="9 10" key="1">
    <citation type="journal article" date="2019" name="Appl. Environ. Microbiol.">
        <title>Population genetics and characterization of Campylobacter jejuni isolates in western jackdaws and game birds in Finland.</title>
        <authorList>
            <person name="Kovanen S."/>
            <person name="Rossi M."/>
            <person name="Pohja-Mykra M."/>
            <person name="Nieminen T."/>
            <person name="Raunio-Saarnisto M."/>
            <person name="Sauvala M."/>
            <person name="Fredriksson-Ahomaa M."/>
            <person name="Hanninen M.L."/>
            <person name="Kivisto R."/>
        </authorList>
    </citation>
    <scope>NUCLEOTIDE SEQUENCE [LARGE SCALE GENOMIC DNA]</scope>
    <source>
        <strain evidence="9 10">CB313</strain>
    </source>
</reference>
<sequence>MKIIVGITLLILLILLIRNKIKHAVLFGSLAGFYYALGYLDFKTWISSYTNDSLISLMLLLLVSIAVEKTIIIEWASKFIIGKNYNLSLLRLGVITCAVSAFLNNTAVVASFMGIVKNNKFQAPSKLLIPLSYFAIVGGVITLVGTSTNLIINSFVVQNGLPSLKMFDFFYIGIALSIGMILVLMIFSKLLPHYENKDKNIKEHLIALKVLENSSLIGKSIEENKLRNLEFLFLVEIQRNNQSITPVSHNEIINAKDTLIFSGDISQLETLNKFDGLKLADGYELKESKFIDAIISPTSNLIGKSVKEANFRSKFDAAIISLQRGDVHIKKIGESVLQAGDRMILAVGKDFILRDNLAKNFYLLSNIKQNEKLDAKKSLLTIMAFLGVIVFSALNFISFTKALLIYLGFLLLCKFIKLDEIKRRFPFDIFIIVGSSLAITKVLVDSGLAKDLAQLITGFFGHYGVYGSFIGVYLLTLLLTEFITNNAAAALAFPIGFATAQALGVNPLPFIFAVAYGASAGFMIPHGYQTHLMVSSLCDYKMTDFIKIGTIVSIVYSVIVLIGIPLIFNF</sequence>
<dbReference type="InterPro" id="IPR051679">
    <property type="entry name" value="DASS-Related_Transporters"/>
</dbReference>
<dbReference type="Gene3D" id="3.30.70.1450">
    <property type="entry name" value="Regulator of K+ conductance, C-terminal domain"/>
    <property type="match status" value="2"/>
</dbReference>
<feature type="transmembrane region" description="Helical" evidence="7">
    <location>
        <begin position="456"/>
        <end position="479"/>
    </location>
</feature>
<evidence type="ECO:0000256" key="5">
    <source>
        <dbReference type="ARBA" id="ARBA00022989"/>
    </source>
</evidence>
<keyword evidence="4" id="KW-0677">Repeat</keyword>
<comment type="subcellular location">
    <subcellularLocation>
        <location evidence="1">Membrane</location>
        <topology evidence="1">Multi-pass membrane protein</topology>
    </subcellularLocation>
</comment>
<feature type="transmembrane region" description="Helical" evidence="7">
    <location>
        <begin position="548"/>
        <end position="568"/>
    </location>
</feature>
<dbReference type="GO" id="GO:0006813">
    <property type="term" value="P:potassium ion transport"/>
    <property type="evidence" value="ECO:0007669"/>
    <property type="project" value="InterPro"/>
</dbReference>
<dbReference type="InterPro" id="IPR004680">
    <property type="entry name" value="Cit_transptr-like_dom"/>
</dbReference>
<feature type="transmembrane region" description="Helical" evidence="7">
    <location>
        <begin position="92"/>
        <end position="116"/>
    </location>
</feature>
<comment type="caution">
    <text evidence="9">The sequence shown here is derived from an EMBL/GenBank/DDBJ whole genome shotgun (WGS) entry which is preliminary data.</text>
</comment>
<evidence type="ECO:0000259" key="8">
    <source>
        <dbReference type="PROSITE" id="PS51202"/>
    </source>
</evidence>
<dbReference type="InterPro" id="IPR036721">
    <property type="entry name" value="RCK_C_sf"/>
</dbReference>
<dbReference type="GO" id="GO:0008324">
    <property type="term" value="F:monoatomic cation transmembrane transporter activity"/>
    <property type="evidence" value="ECO:0007669"/>
    <property type="project" value="InterPro"/>
</dbReference>
<feature type="domain" description="RCK C-terminal" evidence="8">
    <location>
        <begin position="192"/>
        <end position="277"/>
    </location>
</feature>
<accession>A0A431ECJ5</accession>
<dbReference type="InterPro" id="IPR006037">
    <property type="entry name" value="RCK_C"/>
</dbReference>
<feature type="transmembrane region" description="Helical" evidence="7">
    <location>
        <begin position="169"/>
        <end position="187"/>
    </location>
</feature>
<evidence type="ECO:0000256" key="2">
    <source>
        <dbReference type="ARBA" id="ARBA00022448"/>
    </source>
</evidence>
<proteinExistence type="predicted"/>
<feature type="transmembrane region" description="Helical" evidence="7">
    <location>
        <begin position="26"/>
        <end position="42"/>
    </location>
</feature>
<dbReference type="PROSITE" id="PS51202">
    <property type="entry name" value="RCK_C"/>
    <property type="match status" value="2"/>
</dbReference>
<gene>
    <name evidence="9" type="ORF">C3H57_06545</name>
</gene>
<name>A0A431ECJ5_CAMJU</name>
<evidence type="ECO:0000256" key="7">
    <source>
        <dbReference type="SAM" id="Phobius"/>
    </source>
</evidence>
<dbReference type="GO" id="GO:0005886">
    <property type="term" value="C:plasma membrane"/>
    <property type="evidence" value="ECO:0007669"/>
    <property type="project" value="TreeGrafter"/>
</dbReference>
<dbReference type="Pfam" id="PF02080">
    <property type="entry name" value="TrkA_C"/>
    <property type="match status" value="2"/>
</dbReference>
<evidence type="ECO:0000256" key="6">
    <source>
        <dbReference type="ARBA" id="ARBA00023136"/>
    </source>
</evidence>
<dbReference type="SUPFAM" id="SSF116726">
    <property type="entry name" value="TrkA C-terminal domain-like"/>
    <property type="match status" value="2"/>
</dbReference>
<dbReference type="AlphaFoldDB" id="A0A431ECJ5"/>
<dbReference type="EMBL" id="PRBV01000009">
    <property type="protein sequence ID" value="RTJ78969.1"/>
    <property type="molecule type" value="Genomic_DNA"/>
</dbReference>
<evidence type="ECO:0000256" key="1">
    <source>
        <dbReference type="ARBA" id="ARBA00004141"/>
    </source>
</evidence>
<feature type="domain" description="RCK C-terminal" evidence="8">
    <location>
        <begin position="278"/>
        <end position="361"/>
    </location>
</feature>
<evidence type="ECO:0000313" key="9">
    <source>
        <dbReference type="EMBL" id="RTJ78969.1"/>
    </source>
</evidence>
<feature type="transmembrane region" description="Helical" evidence="7">
    <location>
        <begin position="128"/>
        <end position="157"/>
    </location>
</feature>
<evidence type="ECO:0000256" key="4">
    <source>
        <dbReference type="ARBA" id="ARBA00022737"/>
    </source>
</evidence>
<dbReference type="Proteomes" id="UP000288507">
    <property type="component" value="Unassembled WGS sequence"/>
</dbReference>
<feature type="transmembrane region" description="Helical" evidence="7">
    <location>
        <begin position="425"/>
        <end position="444"/>
    </location>
</feature>
<organism evidence="9 10">
    <name type="scientific">Campylobacter jejuni</name>
    <dbReference type="NCBI Taxonomy" id="197"/>
    <lineage>
        <taxon>Bacteria</taxon>
        <taxon>Pseudomonadati</taxon>
        <taxon>Campylobacterota</taxon>
        <taxon>Epsilonproteobacteria</taxon>
        <taxon>Campylobacterales</taxon>
        <taxon>Campylobacteraceae</taxon>
        <taxon>Campylobacter</taxon>
    </lineage>
</organism>
<keyword evidence="3 7" id="KW-0812">Transmembrane</keyword>
<dbReference type="PANTHER" id="PTHR43652:SF2">
    <property type="entry name" value="BASIC AMINO ACID ANTIPORTER YFCC-RELATED"/>
    <property type="match status" value="1"/>
</dbReference>
<feature type="transmembrane region" description="Helical" evidence="7">
    <location>
        <begin position="510"/>
        <end position="528"/>
    </location>
</feature>
<evidence type="ECO:0000313" key="10">
    <source>
        <dbReference type="Proteomes" id="UP000288507"/>
    </source>
</evidence>
<keyword evidence="6 7" id="KW-0472">Membrane</keyword>
<keyword evidence="5 7" id="KW-1133">Transmembrane helix</keyword>
<dbReference type="RefSeq" id="WP_126232341.1">
    <property type="nucleotide sequence ID" value="NZ_PRBK01000004.1"/>
</dbReference>
<dbReference type="PANTHER" id="PTHR43652">
    <property type="entry name" value="BASIC AMINO ACID ANTIPORTER YFCC-RELATED"/>
    <property type="match status" value="1"/>
</dbReference>
<protein>
    <submittedName>
        <fullName evidence="9">SLC13 family permease</fullName>
    </submittedName>
</protein>
<evidence type="ECO:0000256" key="3">
    <source>
        <dbReference type="ARBA" id="ARBA00022692"/>
    </source>
</evidence>